<dbReference type="EMBL" id="DVMV01000022">
    <property type="protein sequence ID" value="HIU45283.1"/>
    <property type="molecule type" value="Genomic_DNA"/>
</dbReference>
<evidence type="ECO:0000256" key="3">
    <source>
        <dbReference type="ARBA" id="ARBA00007353"/>
    </source>
</evidence>
<dbReference type="GO" id="GO:0046872">
    <property type="term" value="F:metal ion binding"/>
    <property type="evidence" value="ECO:0007669"/>
    <property type="project" value="UniProtKB-KW"/>
</dbReference>
<accession>A0A9D1LNW3</accession>
<evidence type="ECO:0000256" key="4">
    <source>
        <dbReference type="ARBA" id="ARBA00022679"/>
    </source>
</evidence>
<dbReference type="InterPro" id="IPR038371">
    <property type="entry name" value="Cu_polyphenol_OxRdtase_sf"/>
</dbReference>
<evidence type="ECO:0000256" key="2">
    <source>
        <dbReference type="ARBA" id="ARBA00003215"/>
    </source>
</evidence>
<dbReference type="Pfam" id="PF02578">
    <property type="entry name" value="Cu-oxidase_4"/>
    <property type="match status" value="1"/>
</dbReference>
<organism evidence="10 11">
    <name type="scientific">Candidatus Alloenteromonas pullicola</name>
    <dbReference type="NCBI Taxonomy" id="2840784"/>
    <lineage>
        <taxon>Bacteria</taxon>
        <taxon>Bacillati</taxon>
        <taxon>Bacillota</taxon>
        <taxon>Bacillota incertae sedis</taxon>
        <taxon>Candidatus Alloenteromonas</taxon>
    </lineage>
</organism>
<dbReference type="AlphaFoldDB" id="A0A9D1LNW3"/>
<gene>
    <name evidence="10" type="ORF">IAC52_03180</name>
</gene>
<reference evidence="10" key="2">
    <citation type="journal article" date="2021" name="PeerJ">
        <title>Extensive microbial diversity within the chicken gut microbiome revealed by metagenomics and culture.</title>
        <authorList>
            <person name="Gilroy R."/>
            <person name="Ravi A."/>
            <person name="Getino M."/>
            <person name="Pursley I."/>
            <person name="Horton D.L."/>
            <person name="Alikhan N.F."/>
            <person name="Baker D."/>
            <person name="Gharbi K."/>
            <person name="Hall N."/>
            <person name="Watson M."/>
            <person name="Adriaenssens E.M."/>
            <person name="Foster-Nyarko E."/>
            <person name="Jarju S."/>
            <person name="Secka A."/>
            <person name="Antonio M."/>
            <person name="Oren A."/>
            <person name="Chaudhuri R.R."/>
            <person name="La Ragione R."/>
            <person name="Hildebrand F."/>
            <person name="Pallen M.J."/>
        </authorList>
    </citation>
    <scope>NUCLEOTIDE SEQUENCE</scope>
    <source>
        <strain evidence="10">ChiGjej1B1-22543</strain>
    </source>
</reference>
<comment type="catalytic activity">
    <reaction evidence="9">
        <text>S-methyl-5'-thioadenosine + phosphate = 5-(methylsulfanyl)-alpha-D-ribose 1-phosphate + adenine</text>
        <dbReference type="Rhea" id="RHEA:11852"/>
        <dbReference type="ChEBI" id="CHEBI:16708"/>
        <dbReference type="ChEBI" id="CHEBI:17509"/>
        <dbReference type="ChEBI" id="CHEBI:43474"/>
        <dbReference type="ChEBI" id="CHEBI:58533"/>
        <dbReference type="EC" id="2.4.2.28"/>
    </reaction>
    <physiologicalReaction direction="left-to-right" evidence="9">
        <dbReference type="Rhea" id="RHEA:11853"/>
    </physiologicalReaction>
</comment>
<evidence type="ECO:0000256" key="6">
    <source>
        <dbReference type="ARBA" id="ARBA00022833"/>
    </source>
</evidence>
<name>A0A9D1LNW3_9FIRM</name>
<comment type="similarity">
    <text evidence="3">Belongs to the purine nucleoside phosphorylase YfiH/LACC1 family.</text>
</comment>
<evidence type="ECO:0000313" key="11">
    <source>
        <dbReference type="Proteomes" id="UP000824070"/>
    </source>
</evidence>
<comment type="catalytic activity">
    <reaction evidence="1">
        <text>inosine + phosphate = alpha-D-ribose 1-phosphate + hypoxanthine</text>
        <dbReference type="Rhea" id="RHEA:27646"/>
        <dbReference type="ChEBI" id="CHEBI:17368"/>
        <dbReference type="ChEBI" id="CHEBI:17596"/>
        <dbReference type="ChEBI" id="CHEBI:43474"/>
        <dbReference type="ChEBI" id="CHEBI:57720"/>
        <dbReference type="EC" id="2.4.2.1"/>
    </reaction>
    <physiologicalReaction direction="left-to-right" evidence="1">
        <dbReference type="Rhea" id="RHEA:27647"/>
    </physiologicalReaction>
</comment>
<dbReference type="InterPro" id="IPR003730">
    <property type="entry name" value="Cu_polyphenol_OxRdtase"/>
</dbReference>
<keyword evidence="6" id="KW-0862">Zinc</keyword>
<evidence type="ECO:0000313" key="10">
    <source>
        <dbReference type="EMBL" id="HIU45283.1"/>
    </source>
</evidence>
<protein>
    <submittedName>
        <fullName evidence="10">Laccase domain-containing protein</fullName>
    </submittedName>
</protein>
<comment type="function">
    <text evidence="2">Purine nucleoside enzyme that catalyzes the phosphorolysis of adenosine and inosine nucleosides, yielding D-ribose 1-phosphate and the respective free bases, adenine and hypoxanthine. Also catalyzes the phosphorolysis of S-methyl-5'-thioadenosine into adenine and S-methyl-5-thio-alpha-D-ribose 1-phosphate. Also has adenosine deaminase activity.</text>
</comment>
<evidence type="ECO:0000256" key="5">
    <source>
        <dbReference type="ARBA" id="ARBA00022723"/>
    </source>
</evidence>
<evidence type="ECO:0000256" key="7">
    <source>
        <dbReference type="ARBA" id="ARBA00047989"/>
    </source>
</evidence>
<evidence type="ECO:0000256" key="1">
    <source>
        <dbReference type="ARBA" id="ARBA00000553"/>
    </source>
</evidence>
<comment type="catalytic activity">
    <reaction evidence="8">
        <text>adenosine + phosphate = alpha-D-ribose 1-phosphate + adenine</text>
        <dbReference type="Rhea" id="RHEA:27642"/>
        <dbReference type="ChEBI" id="CHEBI:16335"/>
        <dbReference type="ChEBI" id="CHEBI:16708"/>
        <dbReference type="ChEBI" id="CHEBI:43474"/>
        <dbReference type="ChEBI" id="CHEBI:57720"/>
        <dbReference type="EC" id="2.4.2.1"/>
    </reaction>
    <physiologicalReaction direction="left-to-right" evidence="8">
        <dbReference type="Rhea" id="RHEA:27643"/>
    </physiologicalReaction>
</comment>
<proteinExistence type="inferred from homology"/>
<evidence type="ECO:0000256" key="8">
    <source>
        <dbReference type="ARBA" id="ARBA00048968"/>
    </source>
</evidence>
<reference evidence="10" key="1">
    <citation type="submission" date="2020-10" db="EMBL/GenBank/DDBJ databases">
        <authorList>
            <person name="Gilroy R."/>
        </authorList>
    </citation>
    <scope>NUCLEOTIDE SEQUENCE</scope>
    <source>
        <strain evidence="10">ChiGjej1B1-22543</strain>
    </source>
</reference>
<dbReference type="Gene3D" id="3.60.140.10">
    <property type="entry name" value="CNF1/YfiH-like putative cysteine hydrolases"/>
    <property type="match status" value="1"/>
</dbReference>
<dbReference type="InterPro" id="IPR011324">
    <property type="entry name" value="Cytotoxic_necrot_fac-like_cat"/>
</dbReference>
<dbReference type="Proteomes" id="UP000824070">
    <property type="component" value="Unassembled WGS sequence"/>
</dbReference>
<comment type="caution">
    <text evidence="10">The sequence shown here is derived from an EMBL/GenBank/DDBJ whole genome shotgun (WGS) entry which is preliminary data.</text>
</comment>
<sequence length="186" mass="20504">MENIIIKSGPLQAVTTTKGNPIDTETIVEGYACYSDTSAKLTIMSNDDIPLFFAIPGKVIGAMKIGKDEIETKQLTANLRSSLVSLGLDASEMHCIIGPCLTFSHMPVERKVIEKLLDDGFMLAAKRTDGVDFLDLPDFVLTELRRLGVKMENIVIGDYDTFENPEMLYSRLRGDKEMNATTAHLG</sequence>
<keyword evidence="5" id="KW-0479">Metal-binding</keyword>
<comment type="catalytic activity">
    <reaction evidence="7">
        <text>adenosine + H2O + H(+) = inosine + NH4(+)</text>
        <dbReference type="Rhea" id="RHEA:24408"/>
        <dbReference type="ChEBI" id="CHEBI:15377"/>
        <dbReference type="ChEBI" id="CHEBI:15378"/>
        <dbReference type="ChEBI" id="CHEBI:16335"/>
        <dbReference type="ChEBI" id="CHEBI:17596"/>
        <dbReference type="ChEBI" id="CHEBI:28938"/>
        <dbReference type="EC" id="3.5.4.4"/>
    </reaction>
    <physiologicalReaction direction="left-to-right" evidence="7">
        <dbReference type="Rhea" id="RHEA:24409"/>
    </physiologicalReaction>
</comment>
<keyword evidence="4" id="KW-0808">Transferase</keyword>
<evidence type="ECO:0000256" key="9">
    <source>
        <dbReference type="ARBA" id="ARBA00049893"/>
    </source>
</evidence>
<dbReference type="SUPFAM" id="SSF64438">
    <property type="entry name" value="CNF1/YfiH-like putative cysteine hydrolases"/>
    <property type="match status" value="1"/>
</dbReference>
<dbReference type="GO" id="GO:0017061">
    <property type="term" value="F:S-methyl-5-thioadenosine phosphorylase activity"/>
    <property type="evidence" value="ECO:0007669"/>
    <property type="project" value="UniProtKB-EC"/>
</dbReference>